<dbReference type="InterPro" id="IPR015912">
    <property type="entry name" value="Phosphofructokinase_CS"/>
</dbReference>
<dbReference type="HOGENOM" id="CLU_011053_0_0_1"/>
<feature type="region of interest" description="Disordered" evidence="16">
    <location>
        <begin position="99"/>
        <end position="135"/>
    </location>
</feature>
<evidence type="ECO:0000256" key="10">
    <source>
        <dbReference type="ARBA" id="ARBA00022777"/>
    </source>
</evidence>
<evidence type="ECO:0000256" key="5">
    <source>
        <dbReference type="ARBA" id="ARBA00022490"/>
    </source>
</evidence>
<keyword evidence="6" id="KW-0021">Allosteric enzyme</keyword>
<evidence type="ECO:0000256" key="7">
    <source>
        <dbReference type="ARBA" id="ARBA00022679"/>
    </source>
</evidence>
<keyword evidence="9 15" id="KW-0547">Nucleotide-binding</keyword>
<gene>
    <name evidence="18" type="ORF">A1Q1_05826</name>
</gene>
<dbReference type="KEGG" id="tasa:A1Q1_05826"/>
<dbReference type="PROSITE" id="PS00433">
    <property type="entry name" value="PHOSPHOFRUCTOKINASE"/>
    <property type="match status" value="2"/>
</dbReference>
<organism evidence="18 19">
    <name type="scientific">Trichosporon asahii var. asahii (strain ATCC 90039 / CBS 2479 / JCM 2466 / KCTC 7840 / NBRC 103889/ NCYC 2677 / UAMH 7654)</name>
    <name type="common">Yeast</name>
    <dbReference type="NCBI Taxonomy" id="1186058"/>
    <lineage>
        <taxon>Eukaryota</taxon>
        <taxon>Fungi</taxon>
        <taxon>Dikarya</taxon>
        <taxon>Basidiomycota</taxon>
        <taxon>Agaricomycotina</taxon>
        <taxon>Tremellomycetes</taxon>
        <taxon>Trichosporonales</taxon>
        <taxon>Trichosporonaceae</taxon>
        <taxon>Trichosporon</taxon>
    </lineage>
</organism>
<dbReference type="GO" id="GO:0070095">
    <property type="term" value="F:fructose-6-phosphate binding"/>
    <property type="evidence" value="ECO:0007669"/>
    <property type="project" value="TreeGrafter"/>
</dbReference>
<dbReference type="GO" id="GO:0005739">
    <property type="term" value="C:mitochondrion"/>
    <property type="evidence" value="ECO:0007669"/>
    <property type="project" value="TreeGrafter"/>
</dbReference>
<dbReference type="GO" id="GO:0016208">
    <property type="term" value="F:AMP binding"/>
    <property type="evidence" value="ECO:0007669"/>
    <property type="project" value="TreeGrafter"/>
</dbReference>
<dbReference type="VEuPathDB" id="FungiDB:A1Q1_05826"/>
<evidence type="ECO:0000256" key="1">
    <source>
        <dbReference type="ARBA" id="ARBA00001946"/>
    </source>
</evidence>
<evidence type="ECO:0000256" key="11">
    <source>
        <dbReference type="ARBA" id="ARBA00022840"/>
    </source>
</evidence>
<evidence type="ECO:0000256" key="8">
    <source>
        <dbReference type="ARBA" id="ARBA00022723"/>
    </source>
</evidence>
<evidence type="ECO:0000256" key="12">
    <source>
        <dbReference type="ARBA" id="ARBA00022842"/>
    </source>
</evidence>
<dbReference type="Gene3D" id="3.40.50.450">
    <property type="match status" value="2"/>
</dbReference>
<evidence type="ECO:0000256" key="14">
    <source>
        <dbReference type="ARBA" id="ARBA00048070"/>
    </source>
</evidence>
<dbReference type="GO" id="GO:0006002">
    <property type="term" value="P:fructose 6-phosphate metabolic process"/>
    <property type="evidence" value="ECO:0007669"/>
    <property type="project" value="InterPro"/>
</dbReference>
<evidence type="ECO:0000256" key="13">
    <source>
        <dbReference type="ARBA" id="ARBA00023152"/>
    </source>
</evidence>
<dbReference type="RefSeq" id="XP_014176510.1">
    <property type="nucleotide sequence ID" value="XM_014321035.1"/>
</dbReference>
<dbReference type="GO" id="GO:0005945">
    <property type="term" value="C:6-phosphofructokinase complex"/>
    <property type="evidence" value="ECO:0007669"/>
    <property type="project" value="TreeGrafter"/>
</dbReference>
<feature type="compositionally biased region" description="Basic and acidic residues" evidence="16">
    <location>
        <begin position="233"/>
        <end position="251"/>
    </location>
</feature>
<evidence type="ECO:0000256" key="15">
    <source>
        <dbReference type="PIRNR" id="PIRNR000533"/>
    </source>
</evidence>
<dbReference type="GO" id="GO:0048029">
    <property type="term" value="F:monosaccharide binding"/>
    <property type="evidence" value="ECO:0007669"/>
    <property type="project" value="TreeGrafter"/>
</dbReference>
<dbReference type="PRINTS" id="PR00476">
    <property type="entry name" value="PHFRCTKINASE"/>
</dbReference>
<keyword evidence="12" id="KW-0460">Magnesium</keyword>
<dbReference type="Pfam" id="PF00365">
    <property type="entry name" value="PFK"/>
    <property type="match status" value="2"/>
</dbReference>
<feature type="domain" description="Phosphofructokinase" evidence="17">
    <location>
        <begin position="636"/>
        <end position="925"/>
    </location>
</feature>
<dbReference type="FunFam" id="3.40.50.460:FF:000007">
    <property type="entry name" value="ATP-dependent 6-phosphofructokinase"/>
    <property type="match status" value="1"/>
</dbReference>
<dbReference type="InterPro" id="IPR035966">
    <property type="entry name" value="PKF_sf"/>
</dbReference>
<feature type="compositionally biased region" description="Polar residues" evidence="16">
    <location>
        <begin position="99"/>
        <end position="122"/>
    </location>
</feature>
<proteinExistence type="inferred from homology"/>
<dbReference type="GO" id="GO:0046872">
    <property type="term" value="F:metal ion binding"/>
    <property type="evidence" value="ECO:0007669"/>
    <property type="project" value="UniProtKB-KW"/>
</dbReference>
<dbReference type="Proteomes" id="UP000002748">
    <property type="component" value="Unassembled WGS sequence"/>
</dbReference>
<dbReference type="SUPFAM" id="SSF53784">
    <property type="entry name" value="Phosphofructokinase"/>
    <property type="match status" value="2"/>
</dbReference>
<dbReference type="GO" id="GO:0003872">
    <property type="term" value="F:6-phosphofructokinase activity"/>
    <property type="evidence" value="ECO:0007669"/>
    <property type="project" value="UniProtKB-EC"/>
</dbReference>
<sequence>MHEGYLVGIWRFRNVYVGFVIMSAGRGQGDWRKPGTGGMFVIGWGRVQVAQVVVRALGGLLAWVSGGIPSFPPRALSKIQRFTTASFLTPLTFPSPSNTDYNTTMSVSSGEDTAPANSSPSTPEMRLTVPNPARKTKRRIAVLTSGGDSAGMNAAGKSTNIPWALNIQRTVVAPGCLSVRLFAKALPAAVRRTSSVKAGRALCAVTLTTRPRPLPSGRRRLPRPRSVPSRPPENFHLDSSKSDADGGDEAHGVNYADPTSIADLTASPLRFGYGGLLRDGAGEFDEDEFQGAVNDPNTTGKTLRGKYIVRVGWDDVRGWLGDGGTVIGSSRCPSFRTREGRLKAARNLIRYDIDSLAVCGGDGSLTGADTLRAEWPSLLQELYDNDVITEQQYENHRNDMSMTDLTIGAVTALHRICEAIDSISSTASSHSRAFVIEVMGRHCGWLALMAGVATGADVVFIPENPPPDDDWQSDMCKVLDQHRKVGKRKSIVIVAEGAIDKNLNPIKADYVKDLLTDRLGLDTRVTTLGHTQRGGAPAAMDRILPTLQGVRAVQTLLEATPQTPSYMIGIAENKITQVPLLEAVARTKEVADAIENKDFPLAMSYRDSEFRDMLDAFRVSSSLAESNKVEEDQRLRIGIIHVGAPAGGMNAATRQAVRFCYNRGHTPLAIYNGFDGLLEDNVAELSWLRVDNWTTRGGSELGTNRTLPSADMGQVAAALQRHKIDALLLIGGFEAFHSVLLLEKARKDYPSLHIPMIQIPATISNNVPLTDFSLGSDTSLNALVQASDAIKQSASASRDRVFVVETQGGMSGYIAVLGALAVGAVLVYTPEEGISLQRLLDDVEFLKERYRLDEFGKSEGRLVIKSEKSSSVYTTDVITKIYKEEGSELFDARSASLGHTLQGGVPSPIDRTRAARLSLLAMQFLEKHGQPNAQAYHPRKHAKAEPKTETAAMIAIRGSKIVYAPMDEVLKHTDMQKRRGDNTWWSGVKELVEVLGGRAGVMVHLDKEWTKKVAERLEAREKAKVDKNDNQGNEANA</sequence>
<name>J6ESG9_TRIAS</name>
<dbReference type="InterPro" id="IPR022953">
    <property type="entry name" value="ATP_PFK"/>
</dbReference>
<dbReference type="EC" id="2.7.1.11" evidence="4 15"/>
<dbReference type="NCBIfam" id="TIGR02478">
    <property type="entry name" value="6PF1K_euk"/>
    <property type="match status" value="1"/>
</dbReference>
<feature type="region of interest" description="Disordered" evidence="16">
    <location>
        <begin position="209"/>
        <end position="255"/>
    </location>
</feature>
<dbReference type="EMBL" id="ALBS01000322">
    <property type="protein sequence ID" value="EJT45677.1"/>
    <property type="molecule type" value="Genomic_DNA"/>
</dbReference>
<comment type="cofactor">
    <cofactor evidence="1">
        <name>Mg(2+)</name>
        <dbReference type="ChEBI" id="CHEBI:18420"/>
    </cofactor>
</comment>
<keyword evidence="8" id="KW-0479">Metal-binding</keyword>
<keyword evidence="10 15" id="KW-0418">Kinase</keyword>
<dbReference type="PANTHER" id="PTHR13697:SF4">
    <property type="entry name" value="ATP-DEPENDENT 6-PHOSPHOFRUCTOKINASE"/>
    <property type="match status" value="1"/>
</dbReference>
<dbReference type="UniPathway" id="UPA00109">
    <property type="reaction ID" value="UER00182"/>
</dbReference>
<evidence type="ECO:0000259" key="17">
    <source>
        <dbReference type="Pfam" id="PF00365"/>
    </source>
</evidence>
<comment type="caution">
    <text evidence="18">The sequence shown here is derived from an EMBL/GenBank/DDBJ whole genome shotgun (WGS) entry which is preliminary data.</text>
</comment>
<comment type="catalytic activity">
    <reaction evidence="14 15">
        <text>beta-D-fructose 6-phosphate + ATP = beta-D-fructose 1,6-bisphosphate + ADP + H(+)</text>
        <dbReference type="Rhea" id="RHEA:16109"/>
        <dbReference type="ChEBI" id="CHEBI:15378"/>
        <dbReference type="ChEBI" id="CHEBI:30616"/>
        <dbReference type="ChEBI" id="CHEBI:32966"/>
        <dbReference type="ChEBI" id="CHEBI:57634"/>
        <dbReference type="ChEBI" id="CHEBI:456216"/>
        <dbReference type="EC" id="2.7.1.11"/>
    </reaction>
</comment>
<evidence type="ECO:0000256" key="2">
    <source>
        <dbReference type="ARBA" id="ARBA00004496"/>
    </source>
</evidence>
<reference evidence="18 19" key="1">
    <citation type="journal article" date="2012" name="Eukaryot. Cell">
        <title>Draft genome sequence of CBS 2479, the standard type strain of Trichosporon asahii.</title>
        <authorList>
            <person name="Yang R.Y."/>
            <person name="Li H.T."/>
            <person name="Zhu H."/>
            <person name="Zhou G.P."/>
            <person name="Wang M."/>
            <person name="Wang L."/>
        </authorList>
    </citation>
    <scope>NUCLEOTIDE SEQUENCE [LARGE SCALE GENOMIC DNA]</scope>
    <source>
        <strain evidence="19">ATCC 90039 / CBS 2479 / JCM 2466 / KCTC 7840 / NCYC 2677 / UAMH 7654</strain>
    </source>
</reference>
<evidence type="ECO:0000256" key="6">
    <source>
        <dbReference type="ARBA" id="ARBA00022533"/>
    </source>
</evidence>
<dbReference type="FunFam" id="3.40.50.460:FF:000008">
    <property type="entry name" value="ATP-dependent 6-phosphofructokinase"/>
    <property type="match status" value="1"/>
</dbReference>
<evidence type="ECO:0000256" key="4">
    <source>
        <dbReference type="ARBA" id="ARBA00012055"/>
    </source>
</evidence>
<feature type="domain" description="Phosphofructokinase" evidence="17">
    <location>
        <begin position="307"/>
        <end position="555"/>
    </location>
</feature>
<dbReference type="Gene3D" id="3.40.50.460">
    <property type="entry name" value="Phosphofructokinase domain"/>
    <property type="match status" value="2"/>
</dbReference>
<dbReference type="GO" id="GO:0042802">
    <property type="term" value="F:identical protein binding"/>
    <property type="evidence" value="ECO:0007669"/>
    <property type="project" value="TreeGrafter"/>
</dbReference>
<evidence type="ECO:0000256" key="3">
    <source>
        <dbReference type="ARBA" id="ARBA00004679"/>
    </source>
</evidence>
<keyword evidence="13 15" id="KW-0324">Glycolysis</keyword>
<dbReference type="InterPro" id="IPR000023">
    <property type="entry name" value="Phosphofructokinase_dom"/>
</dbReference>
<dbReference type="PIRSF" id="PIRSF000533">
    <property type="entry name" value="ATP_PFK_euk"/>
    <property type="match status" value="1"/>
</dbReference>
<comment type="pathway">
    <text evidence="3 15">Carbohydrate degradation; glycolysis; D-glyceraldehyde 3-phosphate and glycerone phosphate from D-glucose: step 3/4.</text>
</comment>
<protein>
    <recommendedName>
        <fullName evidence="4 15">6-phosphofructokinase</fullName>
        <ecNumber evidence="4 15">2.7.1.11</ecNumber>
    </recommendedName>
    <alternativeName>
        <fullName evidence="15">Phosphohexokinase</fullName>
    </alternativeName>
</protein>
<dbReference type="GeneID" id="25989338"/>
<keyword evidence="5" id="KW-0963">Cytoplasm</keyword>
<comment type="subcellular location">
    <subcellularLocation>
        <location evidence="2">Cytoplasm</location>
    </subcellularLocation>
</comment>
<evidence type="ECO:0000256" key="16">
    <source>
        <dbReference type="SAM" id="MobiDB-lite"/>
    </source>
</evidence>
<accession>J6ESG9</accession>
<dbReference type="InterPro" id="IPR009161">
    <property type="entry name" value="6-Pfructokinase_euk"/>
</dbReference>
<keyword evidence="11 15" id="KW-0067">ATP-binding</keyword>
<evidence type="ECO:0000313" key="18">
    <source>
        <dbReference type="EMBL" id="EJT45677.1"/>
    </source>
</evidence>
<dbReference type="OrthoDB" id="537915at2759"/>
<comment type="similarity">
    <text evidence="15">Belongs to the phosphofructokinase type A (PFKA) family. ATP-dependent PFK group I subfamily. Eukaryotic two domain clade "E" sub-subfamily.</text>
</comment>
<dbReference type="GO" id="GO:0030388">
    <property type="term" value="P:fructose 1,6-bisphosphate metabolic process"/>
    <property type="evidence" value="ECO:0007669"/>
    <property type="project" value="TreeGrafter"/>
</dbReference>
<dbReference type="PANTHER" id="PTHR13697">
    <property type="entry name" value="PHOSPHOFRUCTOKINASE"/>
    <property type="match status" value="1"/>
</dbReference>
<evidence type="ECO:0000256" key="9">
    <source>
        <dbReference type="ARBA" id="ARBA00022741"/>
    </source>
</evidence>
<dbReference type="GO" id="GO:0061621">
    <property type="term" value="P:canonical glycolysis"/>
    <property type="evidence" value="ECO:0007669"/>
    <property type="project" value="TreeGrafter"/>
</dbReference>
<dbReference type="AlphaFoldDB" id="J6ESG9"/>
<keyword evidence="7 15" id="KW-0808">Transferase</keyword>
<dbReference type="GO" id="GO:0005524">
    <property type="term" value="F:ATP binding"/>
    <property type="evidence" value="ECO:0007669"/>
    <property type="project" value="UniProtKB-KW"/>
</dbReference>
<evidence type="ECO:0000313" key="19">
    <source>
        <dbReference type="Proteomes" id="UP000002748"/>
    </source>
</evidence>